<dbReference type="AlphaFoldDB" id="A0AAN4Z976"/>
<accession>A0AAN4Z976</accession>
<sequence length="117" mass="12904">IDKWASSDSSRHRLIALELTTASESSPSFSVPQSIYTLIEQYVVDPSGILSEAATTTAASLMGRGEQKIIDSIPNLLRHIIWIAEERSEREDPGEIFCAALRLLSAVVNDARFKELT</sequence>
<organism evidence="1 2">
    <name type="scientific">Pristionchus mayeri</name>
    <dbReference type="NCBI Taxonomy" id="1317129"/>
    <lineage>
        <taxon>Eukaryota</taxon>
        <taxon>Metazoa</taxon>
        <taxon>Ecdysozoa</taxon>
        <taxon>Nematoda</taxon>
        <taxon>Chromadorea</taxon>
        <taxon>Rhabditida</taxon>
        <taxon>Rhabditina</taxon>
        <taxon>Diplogasteromorpha</taxon>
        <taxon>Diplogasteroidea</taxon>
        <taxon>Neodiplogasteridae</taxon>
        <taxon>Pristionchus</taxon>
    </lineage>
</organism>
<dbReference type="EMBL" id="BTRK01000001">
    <property type="protein sequence ID" value="GMR32790.1"/>
    <property type="molecule type" value="Genomic_DNA"/>
</dbReference>
<evidence type="ECO:0000313" key="1">
    <source>
        <dbReference type="EMBL" id="GMR32790.1"/>
    </source>
</evidence>
<gene>
    <name evidence="1" type="ORF">PMAYCL1PPCAC_02985</name>
</gene>
<keyword evidence="2" id="KW-1185">Reference proteome</keyword>
<protein>
    <submittedName>
        <fullName evidence="1">Uncharacterized protein</fullName>
    </submittedName>
</protein>
<feature type="non-terminal residue" evidence="1">
    <location>
        <position position="1"/>
    </location>
</feature>
<dbReference type="Proteomes" id="UP001328107">
    <property type="component" value="Unassembled WGS sequence"/>
</dbReference>
<comment type="caution">
    <text evidence="1">The sequence shown here is derived from an EMBL/GenBank/DDBJ whole genome shotgun (WGS) entry which is preliminary data.</text>
</comment>
<name>A0AAN4Z976_9BILA</name>
<reference evidence="2" key="1">
    <citation type="submission" date="2022-10" db="EMBL/GenBank/DDBJ databases">
        <title>Genome assembly of Pristionchus species.</title>
        <authorList>
            <person name="Yoshida K."/>
            <person name="Sommer R.J."/>
        </authorList>
    </citation>
    <scope>NUCLEOTIDE SEQUENCE [LARGE SCALE GENOMIC DNA]</scope>
    <source>
        <strain evidence="2">RS5460</strain>
    </source>
</reference>
<evidence type="ECO:0000313" key="2">
    <source>
        <dbReference type="Proteomes" id="UP001328107"/>
    </source>
</evidence>
<proteinExistence type="predicted"/>